<dbReference type="EMBL" id="JAFIRR010000100">
    <property type="protein sequence ID" value="MCO6417661.1"/>
    <property type="molecule type" value="Genomic_DNA"/>
</dbReference>
<protein>
    <submittedName>
        <fullName evidence="2">Methyltransferase C-terminal domain-containing protein</fullName>
    </submittedName>
</protein>
<dbReference type="Gene3D" id="3.40.50.720">
    <property type="entry name" value="NAD(P)-binding Rossmann-like Domain"/>
    <property type="match status" value="1"/>
</dbReference>
<dbReference type="Pfam" id="PF08484">
    <property type="entry name" value="Methyltransf_14"/>
    <property type="match status" value="1"/>
</dbReference>
<dbReference type="GO" id="GO:0008168">
    <property type="term" value="F:methyltransferase activity"/>
    <property type="evidence" value="ECO:0007669"/>
    <property type="project" value="UniProtKB-KW"/>
</dbReference>
<keyword evidence="2" id="KW-0808">Transferase</keyword>
<dbReference type="Gene3D" id="6.20.50.110">
    <property type="entry name" value="Methyltransferase, zinc-binding domain"/>
    <property type="match status" value="1"/>
</dbReference>
<evidence type="ECO:0000313" key="2">
    <source>
        <dbReference type="EMBL" id="MCO6417661.1"/>
    </source>
</evidence>
<gene>
    <name evidence="2" type="ORF">JYK14_16045</name>
</gene>
<keyword evidence="3" id="KW-1185">Reference proteome</keyword>
<feature type="domain" description="C-methyltransferase" evidence="1">
    <location>
        <begin position="237"/>
        <end position="391"/>
    </location>
</feature>
<organism evidence="2 3">
    <name type="scientific">Siccirubricoccus soli</name>
    <dbReference type="NCBI Taxonomy" id="2899147"/>
    <lineage>
        <taxon>Bacteria</taxon>
        <taxon>Pseudomonadati</taxon>
        <taxon>Pseudomonadota</taxon>
        <taxon>Alphaproteobacteria</taxon>
        <taxon>Acetobacterales</taxon>
        <taxon>Roseomonadaceae</taxon>
        <taxon>Siccirubricoccus</taxon>
    </lineage>
</organism>
<dbReference type="Proteomes" id="UP001523392">
    <property type="component" value="Unassembled WGS sequence"/>
</dbReference>
<name>A0ABT1D6X9_9PROT</name>
<evidence type="ECO:0000259" key="1">
    <source>
        <dbReference type="Pfam" id="PF08484"/>
    </source>
</evidence>
<accession>A0ABT1D6X9</accession>
<dbReference type="InterPro" id="IPR013691">
    <property type="entry name" value="MeTrfase_14"/>
</dbReference>
<evidence type="ECO:0000313" key="3">
    <source>
        <dbReference type="Proteomes" id="UP001523392"/>
    </source>
</evidence>
<comment type="caution">
    <text evidence="2">The sequence shown here is derived from an EMBL/GenBank/DDBJ whole genome shotgun (WGS) entry which is preliminary data.</text>
</comment>
<reference evidence="2 3" key="1">
    <citation type="submission" date="2021-12" db="EMBL/GenBank/DDBJ databases">
        <title>Siccirubricoccus leaddurans sp. nov., a high concentration Zn2+ tolerance bacterium.</title>
        <authorList>
            <person name="Cao Y."/>
        </authorList>
    </citation>
    <scope>NUCLEOTIDE SEQUENCE [LARGE SCALE GENOMIC DNA]</scope>
    <source>
        <strain evidence="2 3">KC 17139</strain>
    </source>
</reference>
<sequence length="400" mass="41986">MAGSTWFGMRIEGRDGERTLPQRPCLPACRGCGTPIRDGLLDLGLQPLSVEPVPVGAAAAPLVAIGLELLHCEACGLLQPAHRAARSAAPVPVTERCLATLIGRLRLRPGLPVTVLAEAAPAWLPMLRRFGFDPGLAPPGAAAARAWQEEQPPPVLLLAGDAFGRLADSPESLETLRELLAPGGIAVLEIPDLLALLEGVRFDLLDPGQEAWPSLLGAELLLYRHGLTVFGLQRGAGMLRLLVCHREDRGKPEGPELAARRAAEREAGIESGLAYLRFAEAAREARVALFEMLAAARRDGRLALGLGGGPQAVRLLAASGIGPDLLPAVLQPGLSRPDLVLPGSRVPLLPLEAAAEAEPDLVVVLDGRSAAEARQALGPAGQGVRLALPLPQLRVLPLAR</sequence>
<dbReference type="GO" id="GO:0032259">
    <property type="term" value="P:methylation"/>
    <property type="evidence" value="ECO:0007669"/>
    <property type="project" value="UniProtKB-KW"/>
</dbReference>
<dbReference type="RefSeq" id="WP_252954299.1">
    <property type="nucleotide sequence ID" value="NZ_JAFIRR010000100.1"/>
</dbReference>
<dbReference type="InterPro" id="IPR038576">
    <property type="entry name" value="Methyltransf_Zn-bd_dom_put_sf"/>
</dbReference>
<proteinExistence type="predicted"/>
<keyword evidence="2" id="KW-0489">Methyltransferase</keyword>